<dbReference type="Proteomes" id="UP000467148">
    <property type="component" value="Chromosome"/>
</dbReference>
<dbReference type="InterPro" id="IPR050204">
    <property type="entry name" value="AraC_XylS_family_regulators"/>
</dbReference>
<keyword evidence="7" id="KW-1185">Reference proteome</keyword>
<dbReference type="InterPro" id="IPR009057">
    <property type="entry name" value="Homeodomain-like_sf"/>
</dbReference>
<evidence type="ECO:0000313" key="6">
    <source>
        <dbReference type="EMBL" id="BBY61922.1"/>
    </source>
</evidence>
<dbReference type="PROSITE" id="PS00041">
    <property type="entry name" value="HTH_ARAC_FAMILY_1"/>
    <property type="match status" value="1"/>
</dbReference>
<evidence type="ECO:0000256" key="4">
    <source>
        <dbReference type="SAM" id="MobiDB-lite"/>
    </source>
</evidence>
<evidence type="ECO:0000256" key="2">
    <source>
        <dbReference type="ARBA" id="ARBA00023125"/>
    </source>
</evidence>
<protein>
    <recommendedName>
        <fullName evidence="5">HTH araC/xylS-type domain-containing protein</fullName>
    </recommendedName>
</protein>
<keyword evidence="2" id="KW-0238">DNA-binding</keyword>
<organism evidence="6 7">
    <name type="scientific">Mycolicibacterium helvum</name>
    <dbReference type="NCBI Taxonomy" id="1534349"/>
    <lineage>
        <taxon>Bacteria</taxon>
        <taxon>Bacillati</taxon>
        <taxon>Actinomycetota</taxon>
        <taxon>Actinomycetes</taxon>
        <taxon>Mycobacteriales</taxon>
        <taxon>Mycobacteriaceae</taxon>
        <taxon>Mycolicibacterium</taxon>
    </lineage>
</organism>
<evidence type="ECO:0000256" key="3">
    <source>
        <dbReference type="ARBA" id="ARBA00023163"/>
    </source>
</evidence>
<dbReference type="AlphaFoldDB" id="A0A7I7SY17"/>
<feature type="region of interest" description="Disordered" evidence="4">
    <location>
        <begin position="333"/>
        <end position="357"/>
    </location>
</feature>
<dbReference type="GO" id="GO:0003700">
    <property type="term" value="F:DNA-binding transcription factor activity"/>
    <property type="evidence" value="ECO:0007669"/>
    <property type="project" value="InterPro"/>
</dbReference>
<dbReference type="PROSITE" id="PS01124">
    <property type="entry name" value="HTH_ARAC_FAMILY_2"/>
    <property type="match status" value="1"/>
</dbReference>
<dbReference type="InterPro" id="IPR020449">
    <property type="entry name" value="Tscrpt_reg_AraC-type_HTH"/>
</dbReference>
<dbReference type="GO" id="GO:0043565">
    <property type="term" value="F:sequence-specific DNA binding"/>
    <property type="evidence" value="ECO:0007669"/>
    <property type="project" value="InterPro"/>
</dbReference>
<dbReference type="Gene3D" id="1.10.10.60">
    <property type="entry name" value="Homeodomain-like"/>
    <property type="match status" value="1"/>
</dbReference>
<evidence type="ECO:0000256" key="1">
    <source>
        <dbReference type="ARBA" id="ARBA00023015"/>
    </source>
</evidence>
<dbReference type="RefSeq" id="WP_163745815.1">
    <property type="nucleotide sequence ID" value="NZ_AP022596.1"/>
</dbReference>
<dbReference type="PANTHER" id="PTHR46796">
    <property type="entry name" value="HTH-TYPE TRANSCRIPTIONAL ACTIVATOR RHAS-RELATED"/>
    <property type="match status" value="1"/>
</dbReference>
<accession>A0A7I7SY17</accession>
<dbReference type="PRINTS" id="PR00032">
    <property type="entry name" value="HTHARAC"/>
</dbReference>
<feature type="compositionally biased region" description="Polar residues" evidence="4">
    <location>
        <begin position="347"/>
        <end position="357"/>
    </location>
</feature>
<dbReference type="SMART" id="SM00342">
    <property type="entry name" value="HTH_ARAC"/>
    <property type="match status" value="1"/>
</dbReference>
<name>A0A7I7SY17_9MYCO</name>
<dbReference type="InterPro" id="IPR011051">
    <property type="entry name" value="RmlC_Cupin_sf"/>
</dbReference>
<dbReference type="InterPro" id="IPR035418">
    <property type="entry name" value="AraC-bd_2"/>
</dbReference>
<keyword evidence="1" id="KW-0805">Transcription regulation</keyword>
<dbReference type="Pfam" id="PF12833">
    <property type="entry name" value="HTH_18"/>
    <property type="match status" value="1"/>
</dbReference>
<dbReference type="PANTHER" id="PTHR46796:SF6">
    <property type="entry name" value="ARAC SUBFAMILY"/>
    <property type="match status" value="1"/>
</dbReference>
<evidence type="ECO:0000313" key="7">
    <source>
        <dbReference type="Proteomes" id="UP000467148"/>
    </source>
</evidence>
<sequence length="357" mass="38620">MADDARITDSARTRAGALESLATGQLDPGQARGEWSETLNRHYGELDVEWPRADSSFEAQWTGRAFGDLHISTIHAQRHGVVRSPAMISSDGVHDYLVGLIVDGQAEITQNGRTAQLGPGSFVILDSAQPFRYSCPTDFRQIVLTAPRALLTARLPDRSLRSATARTVSGTSGAGVLVTSVFSGIADIDSDISPASTEALVSSALDILVTAMTEAQLPLSAPATARDQDLAVAKHAIVRHLHQPDFSIGDVAAELGMSVRYVQKLFAAEGSSPSTWQLEQRVERARKYLLTTNLTVSEISSQVGFRDPSHFSRRFRHAFAVNPQRFRNDHRGASVEQIGTDPCMSPSAKSSEVTEPQ</sequence>
<dbReference type="InterPro" id="IPR018062">
    <property type="entry name" value="HTH_AraC-typ_CS"/>
</dbReference>
<dbReference type="SUPFAM" id="SSF51182">
    <property type="entry name" value="RmlC-like cupins"/>
    <property type="match status" value="1"/>
</dbReference>
<keyword evidence="3" id="KW-0804">Transcription</keyword>
<feature type="domain" description="HTH araC/xylS-type" evidence="5">
    <location>
        <begin position="231"/>
        <end position="329"/>
    </location>
</feature>
<dbReference type="KEGG" id="mhev:MHEL_01650"/>
<dbReference type="InterPro" id="IPR018060">
    <property type="entry name" value="HTH_AraC"/>
</dbReference>
<proteinExistence type="predicted"/>
<dbReference type="EMBL" id="AP022596">
    <property type="protein sequence ID" value="BBY61922.1"/>
    <property type="molecule type" value="Genomic_DNA"/>
</dbReference>
<reference evidence="6 7" key="1">
    <citation type="journal article" date="2019" name="Emerg. Microbes Infect.">
        <title>Comprehensive subspecies identification of 175 nontuberculous mycobacteria species based on 7547 genomic profiles.</title>
        <authorList>
            <person name="Matsumoto Y."/>
            <person name="Kinjo T."/>
            <person name="Motooka D."/>
            <person name="Nabeya D."/>
            <person name="Jung N."/>
            <person name="Uechi K."/>
            <person name="Horii T."/>
            <person name="Iida T."/>
            <person name="Fujita J."/>
            <person name="Nakamura S."/>
        </authorList>
    </citation>
    <scope>NUCLEOTIDE SEQUENCE [LARGE SCALE GENOMIC DNA]</scope>
    <source>
        <strain evidence="6 7">JCM 30396</strain>
    </source>
</reference>
<dbReference type="Pfam" id="PF14525">
    <property type="entry name" value="AraC_binding_2"/>
    <property type="match status" value="1"/>
</dbReference>
<evidence type="ECO:0000259" key="5">
    <source>
        <dbReference type="PROSITE" id="PS01124"/>
    </source>
</evidence>
<gene>
    <name evidence="6" type="ORF">MHEL_01650</name>
</gene>
<dbReference type="SUPFAM" id="SSF46689">
    <property type="entry name" value="Homeodomain-like"/>
    <property type="match status" value="1"/>
</dbReference>